<accession>D5WBN0</accession>
<proteinExistence type="predicted"/>
<dbReference type="KEGG" id="bge:BC1002_2353"/>
<organism evidence="2">
    <name type="scientific">Paraburkholderia atlantica</name>
    <dbReference type="NCBI Taxonomy" id="2654982"/>
    <lineage>
        <taxon>Bacteria</taxon>
        <taxon>Pseudomonadati</taxon>
        <taxon>Pseudomonadota</taxon>
        <taxon>Betaproteobacteria</taxon>
        <taxon>Burkholderiales</taxon>
        <taxon>Burkholderiaceae</taxon>
        <taxon>Paraburkholderia</taxon>
    </lineage>
</organism>
<protein>
    <submittedName>
        <fullName evidence="2">Uncharacterized protein</fullName>
    </submittedName>
</protein>
<evidence type="ECO:0000256" key="1">
    <source>
        <dbReference type="SAM" id="MobiDB-lite"/>
    </source>
</evidence>
<gene>
    <name evidence="2" type="ordered locus">BC1002_2353</name>
</gene>
<dbReference type="AlphaFoldDB" id="D5WBN0"/>
<dbReference type="EMBL" id="CP002013">
    <property type="protein sequence ID" value="ADG16408.1"/>
    <property type="molecule type" value="Genomic_DNA"/>
</dbReference>
<reference evidence="2" key="1">
    <citation type="submission" date="2010-04" db="EMBL/GenBank/DDBJ databases">
        <title>Complete sequence of chromosome 1 of Burkholderia sp. CCGE1002.</title>
        <authorList>
            <consortium name="US DOE Joint Genome Institute"/>
            <person name="Lucas S."/>
            <person name="Copeland A."/>
            <person name="Lapidus A."/>
            <person name="Cheng J.-F."/>
            <person name="Bruce D."/>
            <person name="Goodwin L."/>
            <person name="Pitluck S."/>
            <person name="Chertkov O."/>
            <person name="Detter J.C."/>
            <person name="Han C."/>
            <person name="Tapia R."/>
            <person name="Land M."/>
            <person name="Hauser L."/>
            <person name="Kyrpides N."/>
            <person name="Ovchinnikova G."/>
            <person name="Martinez-Romero E."/>
            <person name="Hernandez M.A.R."/>
            <person name="Tiedje J.M."/>
            <person name="Woyke T."/>
        </authorList>
    </citation>
    <scope>NUCLEOTIDE SEQUENCE [LARGE SCALE GENOMIC DNA]</scope>
    <source>
        <strain evidence="2">CCGE1002</strain>
    </source>
</reference>
<dbReference type="Proteomes" id="UP000002190">
    <property type="component" value="Chromosome 1"/>
</dbReference>
<name>D5WBN0_PARAM</name>
<reference evidence="2" key="2">
    <citation type="journal article" date="2012" name="J. Bacteriol.">
        <title>Genome Sequences of Burkholderia sp. Strains CCGE1002 and H160, Isolated from Legume Nodules in Mexico and Brazil.</title>
        <authorList>
            <person name="Ormeno-Orrillo E."/>
            <person name="Rogel M.A."/>
            <person name="Chueire L.M."/>
            <person name="Tiedje J.M."/>
            <person name="Martinez-Romero E."/>
            <person name="Hungria M."/>
        </authorList>
    </citation>
    <scope>NUCLEOTIDE SEQUENCE [LARGE SCALE GENOMIC DNA]</scope>
    <source>
        <strain evidence="2">CCGE1002</strain>
    </source>
</reference>
<sequence>MTVNFRLYRGLEINLLVFPRCPTLNGHGHNYEDGFDAAVRIREPEGQDGRSRSCVFRLPAESAYESAGDARRACTAYAERLIDTSPKSRAFFGLQADDPAREPATPQNATTESRAPSKQVR</sequence>
<dbReference type="eggNOG" id="ENOG5033WBQ">
    <property type="taxonomic scope" value="Bacteria"/>
</dbReference>
<feature type="compositionally biased region" description="Polar residues" evidence="1">
    <location>
        <begin position="105"/>
        <end position="121"/>
    </location>
</feature>
<evidence type="ECO:0000313" key="2">
    <source>
        <dbReference type="EMBL" id="ADG16408.1"/>
    </source>
</evidence>
<dbReference type="HOGENOM" id="CLU_2033727_0_0_4"/>
<feature type="region of interest" description="Disordered" evidence="1">
    <location>
        <begin position="92"/>
        <end position="121"/>
    </location>
</feature>